<dbReference type="EMBL" id="MJEH01000007">
    <property type="protein sequence ID" value="OEH93925.1"/>
    <property type="molecule type" value="Genomic_DNA"/>
</dbReference>
<evidence type="ECO:0000313" key="1">
    <source>
        <dbReference type="EMBL" id="OEH93925.1"/>
    </source>
</evidence>
<proteinExistence type="predicted"/>
<dbReference type="Gene3D" id="1.20.1500.10">
    <property type="entry name" value="YheA/YmcA-like"/>
    <property type="match status" value="1"/>
</dbReference>
<keyword evidence="2" id="KW-1185">Reference proteome</keyword>
<dbReference type="Pfam" id="PF06133">
    <property type="entry name" value="Com_YlbF"/>
    <property type="match status" value="1"/>
</dbReference>
<dbReference type="InterPro" id="IPR010368">
    <property type="entry name" value="Com_YlbF"/>
</dbReference>
<dbReference type="PANTHER" id="PTHR38448">
    <property type="entry name" value="REGULATORY PROTEIN YLBF-RELATED"/>
    <property type="match status" value="1"/>
</dbReference>
<dbReference type="OrthoDB" id="2157513at2"/>
<name>A0A1E5LIM2_9BACI</name>
<dbReference type="STRING" id="1305675.BFG57_10680"/>
<dbReference type="PANTHER" id="PTHR38448:SF2">
    <property type="entry name" value="REGULATORY PROTEIN YLBF"/>
    <property type="match status" value="1"/>
</dbReference>
<dbReference type="Proteomes" id="UP000095209">
    <property type="component" value="Unassembled WGS sequence"/>
</dbReference>
<sequence length="144" mass="16491">MIVATSERLELLMQSEMLAQNIIESDLFQQYVECKHTLAQDKEAQRLIQAFNREKELYEDVQRFGRYHPDYHKVTKSVRIMKREVDMHEAVANFKKAERQLQDLLDEVSTFIGQSVSEFIKVPKGNPHFQSGCGCSSGGSCGCS</sequence>
<evidence type="ECO:0000313" key="2">
    <source>
        <dbReference type="Proteomes" id="UP000095209"/>
    </source>
</evidence>
<reference evidence="1 2" key="1">
    <citation type="submission" date="2016-08" db="EMBL/GenBank/DDBJ databases">
        <title>Genome of Bacillus solimangrovi GH2-4.</title>
        <authorList>
            <person name="Lim S."/>
            <person name="Kim B.-C."/>
        </authorList>
    </citation>
    <scope>NUCLEOTIDE SEQUENCE [LARGE SCALE GENOMIC DNA]</scope>
    <source>
        <strain evidence="1 2">GH2-4</strain>
    </source>
</reference>
<dbReference type="InterPro" id="IPR052767">
    <property type="entry name" value="Bact_com_dev_regulator"/>
</dbReference>
<dbReference type="AlphaFoldDB" id="A0A1E5LIM2"/>
<comment type="caution">
    <text evidence="1">The sequence shown here is derived from an EMBL/GenBank/DDBJ whole genome shotgun (WGS) entry which is preliminary data.</text>
</comment>
<dbReference type="InterPro" id="IPR023378">
    <property type="entry name" value="YheA/YmcA-like_dom_sf"/>
</dbReference>
<organism evidence="1 2">
    <name type="scientific">Bacillus solimangrovi</name>
    <dbReference type="NCBI Taxonomy" id="1305675"/>
    <lineage>
        <taxon>Bacteria</taxon>
        <taxon>Bacillati</taxon>
        <taxon>Bacillota</taxon>
        <taxon>Bacilli</taxon>
        <taxon>Bacillales</taxon>
        <taxon>Bacillaceae</taxon>
        <taxon>Bacillus</taxon>
    </lineage>
</organism>
<accession>A0A1E5LIM2</accession>
<protein>
    <submittedName>
        <fullName evidence="1">Regulator</fullName>
    </submittedName>
</protein>
<dbReference type="RefSeq" id="WP_069716069.1">
    <property type="nucleotide sequence ID" value="NZ_MJEH01000007.1"/>
</dbReference>
<dbReference type="SUPFAM" id="SSF158622">
    <property type="entry name" value="YheA/YmcA-like"/>
    <property type="match status" value="1"/>
</dbReference>
<gene>
    <name evidence="1" type="ORF">BFG57_10680</name>
</gene>